<proteinExistence type="predicted"/>
<gene>
    <name evidence="1" type="ORF">BAUCODRAFT_438044</name>
</gene>
<name>M2MZP1_BAUPA</name>
<accession>M2MZP1</accession>
<dbReference type="EMBL" id="KB445554">
    <property type="protein sequence ID" value="EMC97093.1"/>
    <property type="molecule type" value="Genomic_DNA"/>
</dbReference>
<dbReference type="Proteomes" id="UP000011761">
    <property type="component" value="Unassembled WGS sequence"/>
</dbReference>
<dbReference type="AlphaFoldDB" id="M2MZP1"/>
<dbReference type="HOGENOM" id="CLU_2903854_0_0_1"/>
<dbReference type="RefSeq" id="XP_007675648.1">
    <property type="nucleotide sequence ID" value="XM_007677458.1"/>
</dbReference>
<keyword evidence="2" id="KW-1185">Reference proteome</keyword>
<evidence type="ECO:0000313" key="2">
    <source>
        <dbReference type="Proteomes" id="UP000011761"/>
    </source>
</evidence>
<organism evidence="1 2">
    <name type="scientific">Baudoinia panamericana (strain UAMH 10762)</name>
    <name type="common">Angels' share fungus</name>
    <name type="synonym">Baudoinia compniacensis (strain UAMH 10762)</name>
    <dbReference type="NCBI Taxonomy" id="717646"/>
    <lineage>
        <taxon>Eukaryota</taxon>
        <taxon>Fungi</taxon>
        <taxon>Dikarya</taxon>
        <taxon>Ascomycota</taxon>
        <taxon>Pezizomycotina</taxon>
        <taxon>Dothideomycetes</taxon>
        <taxon>Dothideomycetidae</taxon>
        <taxon>Mycosphaerellales</taxon>
        <taxon>Teratosphaeriaceae</taxon>
        <taxon>Baudoinia</taxon>
    </lineage>
</organism>
<protein>
    <submittedName>
        <fullName evidence="1">Uncharacterized protein</fullName>
    </submittedName>
</protein>
<sequence>MVSEGVSGLGGSLGVPSISERFLPLDLSCTFATRAFRQTYTRIAPCYISSCRLREPWTTHSE</sequence>
<evidence type="ECO:0000313" key="1">
    <source>
        <dbReference type="EMBL" id="EMC97093.1"/>
    </source>
</evidence>
<dbReference type="KEGG" id="bcom:BAUCODRAFT_438044"/>
<reference evidence="1 2" key="1">
    <citation type="journal article" date="2012" name="PLoS Pathog.">
        <title>Diverse lifestyles and strategies of plant pathogenesis encoded in the genomes of eighteen Dothideomycetes fungi.</title>
        <authorList>
            <person name="Ohm R.A."/>
            <person name="Feau N."/>
            <person name="Henrissat B."/>
            <person name="Schoch C.L."/>
            <person name="Horwitz B.A."/>
            <person name="Barry K.W."/>
            <person name="Condon B.J."/>
            <person name="Copeland A.C."/>
            <person name="Dhillon B."/>
            <person name="Glaser F."/>
            <person name="Hesse C.N."/>
            <person name="Kosti I."/>
            <person name="LaButti K."/>
            <person name="Lindquist E.A."/>
            <person name="Lucas S."/>
            <person name="Salamov A.A."/>
            <person name="Bradshaw R.E."/>
            <person name="Ciuffetti L."/>
            <person name="Hamelin R.C."/>
            <person name="Kema G.H.J."/>
            <person name="Lawrence C."/>
            <person name="Scott J.A."/>
            <person name="Spatafora J.W."/>
            <person name="Turgeon B.G."/>
            <person name="de Wit P.J.G.M."/>
            <person name="Zhong S."/>
            <person name="Goodwin S.B."/>
            <person name="Grigoriev I.V."/>
        </authorList>
    </citation>
    <scope>NUCLEOTIDE SEQUENCE [LARGE SCALE GENOMIC DNA]</scope>
    <source>
        <strain evidence="1 2">UAMH 10762</strain>
    </source>
</reference>
<dbReference type="GeneID" id="19114340"/>